<dbReference type="KEGG" id="rpd:RPD_1393"/>
<organism evidence="2 3">
    <name type="scientific">Rhodopseudomonas palustris (strain BisB5)</name>
    <dbReference type="NCBI Taxonomy" id="316057"/>
    <lineage>
        <taxon>Bacteria</taxon>
        <taxon>Pseudomonadati</taxon>
        <taxon>Pseudomonadota</taxon>
        <taxon>Alphaproteobacteria</taxon>
        <taxon>Hyphomicrobiales</taxon>
        <taxon>Nitrobacteraceae</taxon>
        <taxon>Rhodopseudomonas</taxon>
    </lineage>
</organism>
<proteinExistence type="predicted"/>
<dbReference type="HOGENOM" id="CLU_097884_0_1_5"/>
<dbReference type="PROSITE" id="PS50112">
    <property type="entry name" value="PAS"/>
    <property type="match status" value="1"/>
</dbReference>
<dbReference type="InterPro" id="IPR013655">
    <property type="entry name" value="PAS_fold_3"/>
</dbReference>
<dbReference type="EMBL" id="CP000283">
    <property type="protein sequence ID" value="ABE38630.1"/>
    <property type="molecule type" value="Genomic_DNA"/>
</dbReference>
<dbReference type="BioCyc" id="RPAL316057:RPD_RS07035-MONOMER"/>
<evidence type="ECO:0000259" key="1">
    <source>
        <dbReference type="PROSITE" id="PS50112"/>
    </source>
</evidence>
<feature type="domain" description="PAS" evidence="1">
    <location>
        <begin position="34"/>
        <end position="85"/>
    </location>
</feature>
<sequence>MIVRSRTLPVKQVVTPTTVEVFFDADDIIVSKTDLKGRITYANKVFTDICGYSEAELIGQPHSILRHPDMPRCVFKLLWDTLAEGREIFAYVKNMTRKGDYYWVFAHVTPSFDAKGQVIGYHSNRRVPDRRVVAALAPVYAQLCEVESHHRNGKDGLAAGYRHLIDFVKAKNVSYDQFIFSV</sequence>
<protein>
    <submittedName>
        <fullName evidence="2">Putative sensor (PAS) domain for methyl-accepting chemotaxis sensory transducer</fullName>
    </submittedName>
</protein>
<evidence type="ECO:0000313" key="2">
    <source>
        <dbReference type="EMBL" id="ABE38630.1"/>
    </source>
</evidence>
<dbReference type="InterPro" id="IPR035965">
    <property type="entry name" value="PAS-like_dom_sf"/>
</dbReference>
<dbReference type="STRING" id="316057.RPD_1393"/>
<evidence type="ECO:0000313" key="3">
    <source>
        <dbReference type="Proteomes" id="UP000001818"/>
    </source>
</evidence>
<gene>
    <name evidence="2" type="ordered locus">RPD_1393</name>
</gene>
<dbReference type="NCBIfam" id="TIGR00229">
    <property type="entry name" value="sensory_box"/>
    <property type="match status" value="1"/>
</dbReference>
<dbReference type="AlphaFoldDB" id="Q13BA9"/>
<dbReference type="eggNOG" id="COG3829">
    <property type="taxonomic scope" value="Bacteria"/>
</dbReference>
<dbReference type="CDD" id="cd00130">
    <property type="entry name" value="PAS"/>
    <property type="match status" value="1"/>
</dbReference>
<accession>Q13BA9</accession>
<dbReference type="SUPFAM" id="SSF55785">
    <property type="entry name" value="PYP-like sensor domain (PAS domain)"/>
    <property type="match status" value="1"/>
</dbReference>
<dbReference type="Pfam" id="PF08447">
    <property type="entry name" value="PAS_3"/>
    <property type="match status" value="1"/>
</dbReference>
<reference evidence="2 3" key="1">
    <citation type="submission" date="2006-03" db="EMBL/GenBank/DDBJ databases">
        <title>Complete sequence of Rhodopseudomonas palustris BisB5.</title>
        <authorList>
            <consortium name="US DOE Joint Genome Institute"/>
            <person name="Copeland A."/>
            <person name="Lucas S."/>
            <person name="Lapidus A."/>
            <person name="Barry K."/>
            <person name="Detter J.C."/>
            <person name="Glavina del Rio T."/>
            <person name="Hammon N."/>
            <person name="Israni S."/>
            <person name="Dalin E."/>
            <person name="Tice H."/>
            <person name="Pitluck S."/>
            <person name="Chain P."/>
            <person name="Malfatti S."/>
            <person name="Shin M."/>
            <person name="Vergez L."/>
            <person name="Schmutz J."/>
            <person name="Larimer F."/>
            <person name="Land M."/>
            <person name="Hauser L."/>
            <person name="Pelletier D.A."/>
            <person name="Kyrpides N."/>
            <person name="Lykidis A."/>
            <person name="Oda Y."/>
            <person name="Harwood C.S."/>
            <person name="Richardson P."/>
        </authorList>
    </citation>
    <scope>NUCLEOTIDE SEQUENCE [LARGE SCALE GENOMIC DNA]</scope>
    <source>
        <strain evidence="2 3">BisB5</strain>
    </source>
</reference>
<dbReference type="Gene3D" id="3.30.450.20">
    <property type="entry name" value="PAS domain"/>
    <property type="match status" value="1"/>
</dbReference>
<dbReference type="InterPro" id="IPR000014">
    <property type="entry name" value="PAS"/>
</dbReference>
<dbReference type="Proteomes" id="UP000001818">
    <property type="component" value="Chromosome"/>
</dbReference>
<name>Q13BA9_RHOPS</name>
<dbReference type="SMART" id="SM00091">
    <property type="entry name" value="PAS"/>
    <property type="match status" value="1"/>
</dbReference>